<dbReference type="AlphaFoldDB" id="A0A9W6G5P9"/>
<sequence>MAVLGAAGVVAVAALATAATAPTAQAATVTIDPLESALGYNAFIEGDTTLTSHESEGPIATGGNLTIGGTYNVAIHTTGTFIDGDDAQPSALVVGGRLKYGQNPSIGNILRVLNEGYVKIGDLTGTSVLNTDTNNASVNTRLVAAGAAYDSTPRAELTVQQPIDSVGPTSPIDFDTAFADFRSKASQLAECENTVTMRDPSGLAVAKGEVAPGQQIRISLESGTTNVLDLTGEDLNNMANLTFLDQPSADTPLLINVDTSGTGGELDWDVATQAGISGTQAPYILWDWAGTTELNTVSGDTVEGTVYAPDAVFSDTSPANIEGQIIAKQATLGDLGEEGGEIHQFPFAAELSCETDVTPSPSPSRSHDNVTWSPHPSDADGTTGSDGSDGSDGSNGAGDGLATTGGDARAFMITAASLVAVGAVALIAAGRRRARE</sequence>
<organism evidence="5 6">
    <name type="scientific">Glycomyces algeriensis</name>
    <dbReference type="NCBI Taxonomy" id="256037"/>
    <lineage>
        <taxon>Bacteria</taxon>
        <taxon>Bacillati</taxon>
        <taxon>Actinomycetota</taxon>
        <taxon>Actinomycetes</taxon>
        <taxon>Glycomycetales</taxon>
        <taxon>Glycomycetaceae</taxon>
        <taxon>Glycomyces</taxon>
    </lineage>
</organism>
<keyword evidence="2" id="KW-0472">Membrane</keyword>
<name>A0A9W6G5P9_9ACTN</name>
<keyword evidence="2" id="KW-0812">Transmembrane</keyword>
<reference evidence="5" key="1">
    <citation type="submission" date="2022-12" db="EMBL/GenBank/DDBJ databases">
        <title>Reference genome sequencing for broad-spectrum identification of bacterial and archaeal isolates by mass spectrometry.</title>
        <authorList>
            <person name="Sekiguchi Y."/>
            <person name="Tourlousse D.M."/>
        </authorList>
    </citation>
    <scope>NUCLEOTIDE SEQUENCE</scope>
    <source>
        <strain evidence="5">LLR39Z86</strain>
    </source>
</reference>
<keyword evidence="3" id="KW-0732">Signal</keyword>
<dbReference type="RefSeq" id="WP_270116894.1">
    <property type="nucleotide sequence ID" value="NZ_BAAAOL010000009.1"/>
</dbReference>
<feature type="chain" id="PRO_5040735172" description="Choice-of-anchor A domain-containing protein" evidence="3">
    <location>
        <begin position="27"/>
        <end position="436"/>
    </location>
</feature>
<keyword evidence="2" id="KW-1133">Transmembrane helix</keyword>
<keyword evidence="6" id="KW-1185">Reference proteome</keyword>
<evidence type="ECO:0000256" key="2">
    <source>
        <dbReference type="SAM" id="Phobius"/>
    </source>
</evidence>
<evidence type="ECO:0000256" key="1">
    <source>
        <dbReference type="SAM" id="MobiDB-lite"/>
    </source>
</evidence>
<evidence type="ECO:0000259" key="4">
    <source>
        <dbReference type="Pfam" id="PF20597"/>
    </source>
</evidence>
<feature type="signal peptide" evidence="3">
    <location>
        <begin position="1"/>
        <end position="26"/>
    </location>
</feature>
<gene>
    <name evidence="5" type="ORF">GALLR39Z86_07200</name>
</gene>
<dbReference type="Proteomes" id="UP001144313">
    <property type="component" value="Unassembled WGS sequence"/>
</dbReference>
<dbReference type="NCBIfam" id="TIGR04215">
    <property type="entry name" value="choice_anch_A"/>
    <property type="match status" value="1"/>
</dbReference>
<dbReference type="Pfam" id="PF20597">
    <property type="entry name" value="pAdhesive_15"/>
    <property type="match status" value="1"/>
</dbReference>
<feature type="region of interest" description="Disordered" evidence="1">
    <location>
        <begin position="353"/>
        <end position="401"/>
    </location>
</feature>
<feature type="transmembrane region" description="Helical" evidence="2">
    <location>
        <begin position="410"/>
        <end position="430"/>
    </location>
</feature>
<dbReference type="InterPro" id="IPR026588">
    <property type="entry name" value="Choice_anch_A"/>
</dbReference>
<evidence type="ECO:0000313" key="5">
    <source>
        <dbReference type="EMBL" id="GLI40870.1"/>
    </source>
</evidence>
<comment type="caution">
    <text evidence="5">The sequence shown here is derived from an EMBL/GenBank/DDBJ whole genome shotgun (WGS) entry which is preliminary data.</text>
</comment>
<protein>
    <recommendedName>
        <fullName evidence="4">Choice-of-anchor A domain-containing protein</fullName>
    </recommendedName>
</protein>
<proteinExistence type="predicted"/>
<feature type="compositionally biased region" description="Low complexity" evidence="1">
    <location>
        <begin position="379"/>
        <end position="392"/>
    </location>
</feature>
<evidence type="ECO:0000256" key="3">
    <source>
        <dbReference type="SAM" id="SignalP"/>
    </source>
</evidence>
<feature type="domain" description="Choice-of-anchor A" evidence="4">
    <location>
        <begin position="33"/>
        <end position="343"/>
    </location>
</feature>
<dbReference type="EMBL" id="BSDT01000001">
    <property type="protein sequence ID" value="GLI40870.1"/>
    <property type="molecule type" value="Genomic_DNA"/>
</dbReference>
<evidence type="ECO:0000313" key="6">
    <source>
        <dbReference type="Proteomes" id="UP001144313"/>
    </source>
</evidence>
<accession>A0A9W6G5P9</accession>